<evidence type="ECO:0000256" key="5">
    <source>
        <dbReference type="ARBA" id="ARBA00023136"/>
    </source>
</evidence>
<evidence type="ECO:0000313" key="8">
    <source>
        <dbReference type="Proteomes" id="UP000821866"/>
    </source>
</evidence>
<dbReference type="GO" id="GO:0015250">
    <property type="term" value="F:water channel activity"/>
    <property type="evidence" value="ECO:0007669"/>
    <property type="project" value="TreeGrafter"/>
</dbReference>
<dbReference type="PANTHER" id="PTHR19139">
    <property type="entry name" value="AQUAPORIN TRANSPORTER"/>
    <property type="match status" value="1"/>
</dbReference>
<evidence type="ECO:0000256" key="2">
    <source>
        <dbReference type="ARBA" id="ARBA00006175"/>
    </source>
</evidence>
<keyword evidence="8" id="KW-1185">Reference proteome</keyword>
<dbReference type="PRINTS" id="PR00783">
    <property type="entry name" value="MINTRINSICP"/>
</dbReference>
<keyword evidence="4" id="KW-1133">Transmembrane helix</keyword>
<keyword evidence="6" id="KW-0813">Transport</keyword>
<dbReference type="EMBL" id="JABSTU010000010">
    <property type="protein sequence ID" value="KAH8020202.1"/>
    <property type="molecule type" value="Genomic_DNA"/>
</dbReference>
<dbReference type="Proteomes" id="UP000821866">
    <property type="component" value="Chromosome 8"/>
</dbReference>
<organism evidence="7 8">
    <name type="scientific">Rhipicephalus microplus</name>
    <name type="common">Cattle tick</name>
    <name type="synonym">Boophilus microplus</name>
    <dbReference type="NCBI Taxonomy" id="6941"/>
    <lineage>
        <taxon>Eukaryota</taxon>
        <taxon>Metazoa</taxon>
        <taxon>Ecdysozoa</taxon>
        <taxon>Arthropoda</taxon>
        <taxon>Chelicerata</taxon>
        <taxon>Arachnida</taxon>
        <taxon>Acari</taxon>
        <taxon>Parasitiformes</taxon>
        <taxon>Ixodida</taxon>
        <taxon>Ixodoidea</taxon>
        <taxon>Ixodidae</taxon>
        <taxon>Rhipicephalinae</taxon>
        <taxon>Rhipicephalus</taxon>
        <taxon>Boophilus</taxon>
    </lineage>
</organism>
<dbReference type="PANTHER" id="PTHR19139:SF199">
    <property type="entry name" value="MIP17260P"/>
    <property type="match status" value="1"/>
</dbReference>
<comment type="similarity">
    <text evidence="2 6">Belongs to the MIP/aquaporin (TC 1.A.8) family.</text>
</comment>
<evidence type="ECO:0000256" key="4">
    <source>
        <dbReference type="ARBA" id="ARBA00022989"/>
    </source>
</evidence>
<dbReference type="Pfam" id="PF00230">
    <property type="entry name" value="MIP"/>
    <property type="match status" value="1"/>
</dbReference>
<dbReference type="Gene3D" id="1.20.1080.10">
    <property type="entry name" value="Glycerol uptake facilitator protein"/>
    <property type="match status" value="1"/>
</dbReference>
<dbReference type="GO" id="GO:0005886">
    <property type="term" value="C:plasma membrane"/>
    <property type="evidence" value="ECO:0007669"/>
    <property type="project" value="TreeGrafter"/>
</dbReference>
<sequence length="310" mass="33559">MASTPCSPLRRMRRLMDSLPEEPPPCRRELASRPLWRRVFVELLGSLLFTVFTVPLQPRRQQAADSGPLQCSVAMGASAAALAHCFAGDLNPAVTLSRLVGRRLSVVRALLCVAAQCSGACLGAAALYGLAPRDQRPAQQPPQQLAQGLHASQAFGVEFLGTVLVALSALAADRAASGPLGVAYAAAALFAVSARARDACHSRQLSEKCVPRIYWAREQTPVAYITSRRPMHTDKVEQLAGFMQNCWPETFLWSASVDPKEVPVDLFLRNRISSVPVALAPTNDGIIRMKNPKIIQVELLSVTAHFQSIT</sequence>
<evidence type="ECO:0000313" key="7">
    <source>
        <dbReference type="EMBL" id="KAH8020202.1"/>
    </source>
</evidence>
<dbReference type="InterPro" id="IPR023271">
    <property type="entry name" value="Aquaporin-like"/>
</dbReference>
<gene>
    <name evidence="7" type="ORF">HPB51_025386</name>
</gene>
<comment type="subcellular location">
    <subcellularLocation>
        <location evidence="1">Membrane</location>
        <topology evidence="1">Multi-pass membrane protein</topology>
    </subcellularLocation>
</comment>
<proteinExistence type="inferred from homology"/>
<reference evidence="7" key="2">
    <citation type="submission" date="2021-09" db="EMBL/GenBank/DDBJ databases">
        <authorList>
            <person name="Jia N."/>
            <person name="Wang J."/>
            <person name="Shi W."/>
            <person name="Du L."/>
            <person name="Sun Y."/>
            <person name="Zhan W."/>
            <person name="Jiang J."/>
            <person name="Wang Q."/>
            <person name="Zhang B."/>
            <person name="Ji P."/>
            <person name="Sakyi L.B."/>
            <person name="Cui X."/>
            <person name="Yuan T."/>
            <person name="Jiang B."/>
            <person name="Yang W."/>
            <person name="Lam T.T.-Y."/>
            <person name="Chang Q."/>
            <person name="Ding S."/>
            <person name="Wang X."/>
            <person name="Zhu J."/>
            <person name="Ruan X."/>
            <person name="Zhao L."/>
            <person name="Wei J."/>
            <person name="Que T."/>
            <person name="Du C."/>
            <person name="Cheng J."/>
            <person name="Dai P."/>
            <person name="Han X."/>
            <person name="Huang E."/>
            <person name="Gao Y."/>
            <person name="Liu J."/>
            <person name="Shao H."/>
            <person name="Ye R."/>
            <person name="Li L."/>
            <person name="Wei W."/>
            <person name="Wang X."/>
            <person name="Wang C."/>
            <person name="Huo Q."/>
            <person name="Li W."/>
            <person name="Guo W."/>
            <person name="Chen H."/>
            <person name="Chen S."/>
            <person name="Zhou L."/>
            <person name="Zhou L."/>
            <person name="Ni X."/>
            <person name="Tian J."/>
            <person name="Zhou Y."/>
            <person name="Sheng Y."/>
            <person name="Liu T."/>
            <person name="Pan Y."/>
            <person name="Xia L."/>
            <person name="Li J."/>
            <person name="Zhao F."/>
            <person name="Cao W."/>
        </authorList>
    </citation>
    <scope>NUCLEOTIDE SEQUENCE</scope>
    <source>
        <strain evidence="7">Rmic-2018</strain>
        <tissue evidence="7">Larvae</tissue>
    </source>
</reference>
<evidence type="ECO:0000256" key="1">
    <source>
        <dbReference type="ARBA" id="ARBA00004141"/>
    </source>
</evidence>
<keyword evidence="5" id="KW-0472">Membrane</keyword>
<comment type="caution">
    <text evidence="7">The sequence shown here is derived from an EMBL/GenBank/DDBJ whole genome shotgun (WGS) entry which is preliminary data.</text>
</comment>
<evidence type="ECO:0000256" key="6">
    <source>
        <dbReference type="RuleBase" id="RU000477"/>
    </source>
</evidence>
<dbReference type="InterPro" id="IPR000425">
    <property type="entry name" value="MIP"/>
</dbReference>
<dbReference type="VEuPathDB" id="VectorBase:LOC119164661"/>
<dbReference type="InterPro" id="IPR034294">
    <property type="entry name" value="Aquaporin_transptr"/>
</dbReference>
<keyword evidence="3 6" id="KW-0812">Transmembrane</keyword>
<dbReference type="SUPFAM" id="SSF81338">
    <property type="entry name" value="Aquaporin-like"/>
    <property type="match status" value="1"/>
</dbReference>
<protein>
    <recommendedName>
        <fullName evidence="9">Aquaporin major intrinsic protein family</fullName>
    </recommendedName>
</protein>
<evidence type="ECO:0008006" key="9">
    <source>
        <dbReference type="Google" id="ProtNLM"/>
    </source>
</evidence>
<evidence type="ECO:0000256" key="3">
    <source>
        <dbReference type="ARBA" id="ARBA00022692"/>
    </source>
</evidence>
<dbReference type="AlphaFoldDB" id="A0A9J6DDZ7"/>
<accession>A0A9J6DDZ7</accession>
<dbReference type="VEuPathDB" id="VectorBase:LOC119176714"/>
<reference evidence="7" key="1">
    <citation type="journal article" date="2020" name="Cell">
        <title>Large-Scale Comparative Analyses of Tick Genomes Elucidate Their Genetic Diversity and Vector Capacities.</title>
        <authorList>
            <consortium name="Tick Genome and Microbiome Consortium (TIGMIC)"/>
            <person name="Jia N."/>
            <person name="Wang J."/>
            <person name="Shi W."/>
            <person name="Du L."/>
            <person name="Sun Y."/>
            <person name="Zhan W."/>
            <person name="Jiang J.F."/>
            <person name="Wang Q."/>
            <person name="Zhang B."/>
            <person name="Ji P."/>
            <person name="Bell-Sakyi L."/>
            <person name="Cui X.M."/>
            <person name="Yuan T.T."/>
            <person name="Jiang B.G."/>
            <person name="Yang W.F."/>
            <person name="Lam T.T."/>
            <person name="Chang Q.C."/>
            <person name="Ding S.J."/>
            <person name="Wang X.J."/>
            <person name="Zhu J.G."/>
            <person name="Ruan X.D."/>
            <person name="Zhao L."/>
            <person name="Wei J.T."/>
            <person name="Ye R.Z."/>
            <person name="Que T.C."/>
            <person name="Du C.H."/>
            <person name="Zhou Y.H."/>
            <person name="Cheng J.X."/>
            <person name="Dai P.F."/>
            <person name="Guo W.B."/>
            <person name="Han X.H."/>
            <person name="Huang E.J."/>
            <person name="Li L.F."/>
            <person name="Wei W."/>
            <person name="Gao Y.C."/>
            <person name="Liu J.Z."/>
            <person name="Shao H.Z."/>
            <person name="Wang X."/>
            <person name="Wang C.C."/>
            <person name="Yang T.C."/>
            <person name="Huo Q.B."/>
            <person name="Li W."/>
            <person name="Chen H.Y."/>
            <person name="Chen S.E."/>
            <person name="Zhou L.G."/>
            <person name="Ni X.B."/>
            <person name="Tian J.H."/>
            <person name="Sheng Y."/>
            <person name="Liu T."/>
            <person name="Pan Y.S."/>
            <person name="Xia L.Y."/>
            <person name="Li J."/>
            <person name="Zhao F."/>
            <person name="Cao W.C."/>
        </authorList>
    </citation>
    <scope>NUCLEOTIDE SEQUENCE</scope>
    <source>
        <strain evidence="7">Rmic-2018</strain>
    </source>
</reference>
<name>A0A9J6DDZ7_RHIMP</name>